<keyword evidence="4" id="KW-0472">Membrane</keyword>
<dbReference type="Pfam" id="PF01553">
    <property type="entry name" value="Acyltransferase"/>
    <property type="match status" value="1"/>
</dbReference>
<dbReference type="SMART" id="SM00563">
    <property type="entry name" value="PlsC"/>
    <property type="match status" value="1"/>
</dbReference>
<dbReference type="SUPFAM" id="SSF69593">
    <property type="entry name" value="Glycerol-3-phosphate (1)-acyltransferase"/>
    <property type="match status" value="1"/>
</dbReference>
<dbReference type="CDD" id="cd07989">
    <property type="entry name" value="LPLAT_AGPAT-like"/>
    <property type="match status" value="1"/>
</dbReference>
<dbReference type="GO" id="GO:0003841">
    <property type="term" value="F:1-acylglycerol-3-phosphate O-acyltransferase activity"/>
    <property type="evidence" value="ECO:0007669"/>
    <property type="project" value="TreeGrafter"/>
</dbReference>
<keyword evidence="3 6" id="KW-0012">Acyltransferase</keyword>
<keyword evidence="7" id="KW-1185">Reference proteome</keyword>
<organism evidence="6 7">
    <name type="scientific">Methyloglobulus morosus KoM1</name>
    <dbReference type="NCBI Taxonomy" id="1116472"/>
    <lineage>
        <taxon>Bacteria</taxon>
        <taxon>Pseudomonadati</taxon>
        <taxon>Pseudomonadota</taxon>
        <taxon>Gammaproteobacteria</taxon>
        <taxon>Methylococcales</taxon>
        <taxon>Methylococcaceae</taxon>
        <taxon>Methyloglobulus</taxon>
    </lineage>
</organism>
<evidence type="ECO:0000256" key="1">
    <source>
        <dbReference type="ARBA" id="ARBA00005189"/>
    </source>
</evidence>
<accession>V5C470</accession>
<dbReference type="EMBL" id="AYLO01000027">
    <property type="protein sequence ID" value="ESS73277.1"/>
    <property type="molecule type" value="Genomic_DNA"/>
</dbReference>
<feature type="transmembrane region" description="Helical" evidence="4">
    <location>
        <begin position="20"/>
        <end position="45"/>
    </location>
</feature>
<dbReference type="InterPro" id="IPR002123">
    <property type="entry name" value="Plipid/glycerol_acylTrfase"/>
</dbReference>
<keyword evidence="2 6" id="KW-0808">Transferase</keyword>
<dbReference type="STRING" id="1116472.MGMO_27c00200"/>
<evidence type="ECO:0000259" key="5">
    <source>
        <dbReference type="SMART" id="SM00563"/>
    </source>
</evidence>
<evidence type="ECO:0000313" key="7">
    <source>
        <dbReference type="Proteomes" id="UP000017842"/>
    </source>
</evidence>
<protein>
    <submittedName>
        <fullName evidence="6">Phospholipid/glycerol acyltransferase</fullName>
    </submittedName>
</protein>
<dbReference type="PANTHER" id="PTHR10434:SF66">
    <property type="entry name" value="PHOSPHOLIPID_GLYCEROL ACYLTRANSFERASE DOMAIN-CONTAINING PROTEIN"/>
    <property type="match status" value="1"/>
</dbReference>
<proteinExistence type="predicted"/>
<sequence>MGSHRKTAKMKKQLDYYWRLFATGLSFSVFGAGGFLLWVVVFPILNMIPDSPAKKRLRAQKCVHYSFYLFIGLMHRIGIMTYEINGLEKLNRPGQLILANHPTLIDIVFLLSRIPYASCIVKKKLCHNPCMKGPIVNAGYISNEDPEKMINTCSDYLKSGGIMIIFPESTRTIPNADYKFQRGAAAIALQSGAVVTPVTIHCTPSTLTKSEKWYQIPERRFHLSMTVGEDMVLDDFQAIMPRSIAVRRFNRYLQDYFSQQRRRNEYCPGK</sequence>
<evidence type="ECO:0000256" key="2">
    <source>
        <dbReference type="ARBA" id="ARBA00022679"/>
    </source>
</evidence>
<reference evidence="6 7" key="1">
    <citation type="journal article" date="2013" name="Genome Announc.">
        <title>Draft Genome Sequence of the Methanotrophic Gammaproteobacterium Methyloglobulus morosus DSM 22980 Strain KoM1.</title>
        <authorList>
            <person name="Poehlein A."/>
            <person name="Deutzmann J.S."/>
            <person name="Daniel R."/>
            <person name="Simeonova D.D."/>
        </authorList>
    </citation>
    <scope>NUCLEOTIDE SEQUENCE [LARGE SCALE GENOMIC DNA]</scope>
    <source>
        <strain evidence="6 7">KoM1</strain>
    </source>
</reference>
<gene>
    <name evidence="6" type="ORF">MGMO_27c00200</name>
</gene>
<dbReference type="AlphaFoldDB" id="V5C470"/>
<keyword evidence="4" id="KW-0812">Transmembrane</keyword>
<keyword evidence="4" id="KW-1133">Transmembrane helix</keyword>
<dbReference type="GO" id="GO:0006654">
    <property type="term" value="P:phosphatidic acid biosynthetic process"/>
    <property type="evidence" value="ECO:0007669"/>
    <property type="project" value="TreeGrafter"/>
</dbReference>
<name>V5C470_9GAMM</name>
<comment type="pathway">
    <text evidence="1">Lipid metabolism.</text>
</comment>
<dbReference type="Proteomes" id="UP000017842">
    <property type="component" value="Unassembled WGS sequence"/>
</dbReference>
<dbReference type="PANTHER" id="PTHR10434">
    <property type="entry name" value="1-ACYL-SN-GLYCEROL-3-PHOSPHATE ACYLTRANSFERASE"/>
    <property type="match status" value="1"/>
</dbReference>
<dbReference type="eggNOG" id="COG0204">
    <property type="taxonomic scope" value="Bacteria"/>
</dbReference>
<dbReference type="PATRIC" id="fig|1116472.3.peg.880"/>
<evidence type="ECO:0000256" key="4">
    <source>
        <dbReference type="SAM" id="Phobius"/>
    </source>
</evidence>
<evidence type="ECO:0000256" key="3">
    <source>
        <dbReference type="ARBA" id="ARBA00023315"/>
    </source>
</evidence>
<evidence type="ECO:0000313" key="6">
    <source>
        <dbReference type="EMBL" id="ESS73277.1"/>
    </source>
</evidence>
<feature type="domain" description="Phospholipid/glycerol acyltransferase" evidence="5">
    <location>
        <begin position="95"/>
        <end position="203"/>
    </location>
</feature>
<comment type="caution">
    <text evidence="6">The sequence shown here is derived from an EMBL/GenBank/DDBJ whole genome shotgun (WGS) entry which is preliminary data.</text>
</comment>